<dbReference type="PANTHER" id="PTHR43434:SF1">
    <property type="entry name" value="PHOSPHOGLYCOLATE PHOSPHATASE"/>
    <property type="match status" value="1"/>
</dbReference>
<sequence length="224" mass="25503">MTHALIFDMDGTLFRTDLILEPALERTFTSLRQQNLWDGPTPIDTYRDIMGVPLPIVWQTLCSEHPPEVHEESNAYFQQALIELIEEGSGQLYDDVLPTLAVLSETYPIYIASNGQTAYLQAIVNHYELDRYVKQTYSIDLIASGNKTELARRVLDDHHHTVGFVIGDRSSDIRAAKDNELTAVGVRFDFAQEEELAMADVVIDQFGELPEVLEKFREKQKTSR</sequence>
<dbReference type="Pfam" id="PF00702">
    <property type="entry name" value="Hydrolase"/>
    <property type="match status" value="1"/>
</dbReference>
<dbReference type="Gene3D" id="1.10.150.240">
    <property type="entry name" value="Putative phosphatase, domain 2"/>
    <property type="match status" value="1"/>
</dbReference>
<dbReference type="InterPro" id="IPR023214">
    <property type="entry name" value="HAD_sf"/>
</dbReference>
<evidence type="ECO:0000313" key="2">
    <source>
        <dbReference type="Proteomes" id="UP001595733"/>
    </source>
</evidence>
<proteinExistence type="predicted"/>
<reference evidence="2" key="1">
    <citation type="journal article" date="2019" name="Int. J. Syst. Evol. Microbiol.">
        <title>The Global Catalogue of Microorganisms (GCM) 10K type strain sequencing project: providing services to taxonomists for standard genome sequencing and annotation.</title>
        <authorList>
            <consortium name="The Broad Institute Genomics Platform"/>
            <consortium name="The Broad Institute Genome Sequencing Center for Infectious Disease"/>
            <person name="Wu L."/>
            <person name="Ma J."/>
        </authorList>
    </citation>
    <scope>NUCLEOTIDE SEQUENCE [LARGE SCALE GENOMIC DNA]</scope>
    <source>
        <strain evidence="2">CCUG 50353</strain>
    </source>
</reference>
<comment type="caution">
    <text evidence="1">The sequence shown here is derived from an EMBL/GenBank/DDBJ whole genome shotgun (WGS) entry which is preliminary data.</text>
</comment>
<dbReference type="SFLD" id="SFLDG01129">
    <property type="entry name" value="C1.5:_HAD__Beta-PGM__Phosphata"/>
    <property type="match status" value="1"/>
</dbReference>
<protein>
    <submittedName>
        <fullName evidence="1">HAD family hydrolase</fullName>
    </submittedName>
</protein>
<dbReference type="PANTHER" id="PTHR43434">
    <property type="entry name" value="PHOSPHOGLYCOLATE PHOSPHATASE"/>
    <property type="match status" value="1"/>
</dbReference>
<keyword evidence="2" id="KW-1185">Reference proteome</keyword>
<gene>
    <name evidence="1" type="ORF">ACFO0S_08255</name>
</gene>
<dbReference type="InterPro" id="IPR023198">
    <property type="entry name" value="PGP-like_dom2"/>
</dbReference>
<dbReference type="InterPro" id="IPR036412">
    <property type="entry name" value="HAD-like_sf"/>
</dbReference>
<dbReference type="Gene3D" id="3.40.50.1000">
    <property type="entry name" value="HAD superfamily/HAD-like"/>
    <property type="match status" value="1"/>
</dbReference>
<dbReference type="SUPFAM" id="SSF56784">
    <property type="entry name" value="HAD-like"/>
    <property type="match status" value="1"/>
</dbReference>
<accession>A0ABV8UVQ5</accession>
<dbReference type="Proteomes" id="UP001595733">
    <property type="component" value="Unassembled WGS sequence"/>
</dbReference>
<dbReference type="InterPro" id="IPR050155">
    <property type="entry name" value="HAD-like_hydrolase_sf"/>
</dbReference>
<dbReference type="GO" id="GO:0016787">
    <property type="term" value="F:hydrolase activity"/>
    <property type="evidence" value="ECO:0007669"/>
    <property type="project" value="UniProtKB-KW"/>
</dbReference>
<dbReference type="RefSeq" id="WP_378141345.1">
    <property type="nucleotide sequence ID" value="NZ_JBHSEF010000021.1"/>
</dbReference>
<keyword evidence="1" id="KW-0378">Hydrolase</keyword>
<name>A0ABV8UVQ5_9BACL</name>
<dbReference type="SFLD" id="SFLDS00003">
    <property type="entry name" value="Haloacid_Dehalogenase"/>
    <property type="match status" value="1"/>
</dbReference>
<dbReference type="EMBL" id="JBHSEF010000021">
    <property type="protein sequence ID" value="MFC4355035.1"/>
    <property type="molecule type" value="Genomic_DNA"/>
</dbReference>
<evidence type="ECO:0000313" key="1">
    <source>
        <dbReference type="EMBL" id="MFC4355035.1"/>
    </source>
</evidence>
<organism evidence="1 2">
    <name type="scientific">Chryseomicrobium palamuruense</name>
    <dbReference type="NCBI Taxonomy" id="682973"/>
    <lineage>
        <taxon>Bacteria</taxon>
        <taxon>Bacillati</taxon>
        <taxon>Bacillota</taxon>
        <taxon>Bacilli</taxon>
        <taxon>Bacillales</taxon>
        <taxon>Caryophanaceae</taxon>
        <taxon>Chryseomicrobium</taxon>
    </lineage>
</organism>